<accession>A0A5N6GIA2</accession>
<protein>
    <submittedName>
        <fullName evidence="1">Uncharacterized protein</fullName>
    </submittedName>
</protein>
<organism evidence="1">
    <name type="scientific">Aspergillus flavus</name>
    <dbReference type="NCBI Taxonomy" id="5059"/>
    <lineage>
        <taxon>Eukaryota</taxon>
        <taxon>Fungi</taxon>
        <taxon>Dikarya</taxon>
        <taxon>Ascomycota</taxon>
        <taxon>Pezizomycotina</taxon>
        <taxon>Eurotiomycetes</taxon>
        <taxon>Eurotiomycetidae</taxon>
        <taxon>Eurotiales</taxon>
        <taxon>Aspergillaceae</taxon>
        <taxon>Aspergillus</taxon>
        <taxon>Aspergillus subgen. Circumdati</taxon>
    </lineage>
</organism>
<dbReference type="VEuPathDB" id="FungiDB:F9C07_1214614"/>
<reference evidence="1" key="1">
    <citation type="submission" date="2019-04" db="EMBL/GenBank/DDBJ databases">
        <title>Friends and foes A comparative genomics study of 23 Aspergillus species from section Flavi.</title>
        <authorList>
            <consortium name="DOE Joint Genome Institute"/>
            <person name="Kjaerbolling I."/>
            <person name="Vesth T."/>
            <person name="Frisvad J.C."/>
            <person name="Nybo J.L."/>
            <person name="Theobald S."/>
            <person name="Kildgaard S."/>
            <person name="Isbrandt T."/>
            <person name="Kuo A."/>
            <person name="Sato A."/>
            <person name="Lyhne E.K."/>
            <person name="Kogle M.E."/>
            <person name="Wiebenga A."/>
            <person name="Kun R.S."/>
            <person name="Lubbers R.J."/>
            <person name="Makela M.R."/>
            <person name="Barry K."/>
            <person name="Chovatia M."/>
            <person name="Clum A."/>
            <person name="Daum C."/>
            <person name="Haridas S."/>
            <person name="He G."/>
            <person name="LaButti K."/>
            <person name="Lipzen A."/>
            <person name="Mondo S."/>
            <person name="Riley R."/>
            <person name="Salamov A."/>
            <person name="Simmons B.A."/>
            <person name="Magnuson J.K."/>
            <person name="Henrissat B."/>
            <person name="Mortensen U.H."/>
            <person name="Larsen T.O."/>
            <person name="Devries R.P."/>
            <person name="Grigoriev I.V."/>
            <person name="Machida M."/>
            <person name="Baker S.E."/>
            <person name="Andersen M.R."/>
        </authorList>
    </citation>
    <scope>NUCLEOTIDE SEQUENCE [LARGE SCALE GENOMIC DNA]</scope>
    <source>
        <strain evidence="1">CBS 121.62</strain>
    </source>
</reference>
<dbReference type="EMBL" id="ML734711">
    <property type="protein sequence ID" value="KAB8240909.1"/>
    <property type="molecule type" value="Genomic_DNA"/>
</dbReference>
<proteinExistence type="predicted"/>
<name>A0A5N6GIA2_ASPFL</name>
<evidence type="ECO:0000313" key="1">
    <source>
        <dbReference type="EMBL" id="KAB8240909.1"/>
    </source>
</evidence>
<dbReference type="AlphaFoldDB" id="A0A5N6GIA2"/>
<gene>
    <name evidence="1" type="ORF">BDV35DRAFT_385396</name>
</gene>
<sequence length="103" mass="10909">MRPGPRALKRCKHQKGRSNDDLLSKICHSIRKGIGGTSGFFNSLSSPLSFEASLTRQGTPLGQGFCIRHGLSKGLGRTSNVSTGIGGTFQHVAALSRQGAPFL</sequence>
<dbReference type="Proteomes" id="UP000325434">
    <property type="component" value="Unassembled WGS sequence"/>
</dbReference>